<dbReference type="STRING" id="545501.BN997_01158"/>
<protein>
    <recommendedName>
        <fullName evidence="3">Glutaredoxin</fullName>
    </recommendedName>
</protein>
<dbReference type="Pfam" id="PF05768">
    <property type="entry name" value="Glrx-like"/>
    <property type="match status" value="1"/>
</dbReference>
<reference evidence="1 2" key="1">
    <citation type="submission" date="2014-11" db="EMBL/GenBank/DDBJ databases">
        <authorList>
            <person name="Urmite Genomes Urmite Genomes"/>
        </authorList>
    </citation>
    <scope>NUCLEOTIDE SEQUENCE [LARGE SCALE GENOMIC DNA]</scope>
    <source>
        <strain evidence="1 2">Oc5</strain>
    </source>
</reference>
<organism evidence="1 2">
    <name type="scientific">Oceanobacillus oncorhynchi</name>
    <dbReference type="NCBI Taxonomy" id="545501"/>
    <lineage>
        <taxon>Bacteria</taxon>
        <taxon>Bacillati</taxon>
        <taxon>Bacillota</taxon>
        <taxon>Bacilli</taxon>
        <taxon>Bacillales</taxon>
        <taxon>Bacillaceae</taxon>
        <taxon>Oceanobacillus</taxon>
    </lineage>
</organism>
<dbReference type="InterPro" id="IPR008554">
    <property type="entry name" value="Glutaredoxin-like"/>
</dbReference>
<dbReference type="SUPFAM" id="SSF52833">
    <property type="entry name" value="Thioredoxin-like"/>
    <property type="match status" value="1"/>
</dbReference>
<dbReference type="AlphaFoldDB" id="A0A0A1MNK2"/>
<evidence type="ECO:0008006" key="3">
    <source>
        <dbReference type="Google" id="ProtNLM"/>
    </source>
</evidence>
<dbReference type="Gene3D" id="3.40.30.10">
    <property type="entry name" value="Glutaredoxin"/>
    <property type="match status" value="1"/>
</dbReference>
<dbReference type="EMBL" id="CDGG01000001">
    <property type="protein sequence ID" value="CEI81339.1"/>
    <property type="molecule type" value="Genomic_DNA"/>
</dbReference>
<name>A0A0A1MNK2_9BACI</name>
<dbReference type="RefSeq" id="WP_052484923.1">
    <property type="nucleotide sequence ID" value="NZ_CAXOIH010000010.1"/>
</dbReference>
<gene>
    <name evidence="1" type="ORF">BN997_01158</name>
</gene>
<keyword evidence="2" id="KW-1185">Reference proteome</keyword>
<sequence length="75" mass="8610">MIKFYTKTNCPLCEEAKGLLDLLNTAPIPVEEIDIYQSDDLLETYQLMIPVIVYKNNELYGNDISIENISRLLAE</sequence>
<proteinExistence type="predicted"/>
<dbReference type="InterPro" id="IPR036249">
    <property type="entry name" value="Thioredoxin-like_sf"/>
</dbReference>
<evidence type="ECO:0000313" key="1">
    <source>
        <dbReference type="EMBL" id="CEI81339.1"/>
    </source>
</evidence>
<evidence type="ECO:0000313" key="2">
    <source>
        <dbReference type="Proteomes" id="UP000040453"/>
    </source>
</evidence>
<dbReference type="Proteomes" id="UP000040453">
    <property type="component" value="Unassembled WGS sequence"/>
</dbReference>
<accession>A0A0A1MNK2</accession>